<evidence type="ECO:0000313" key="2">
    <source>
        <dbReference type="Proteomes" id="UP000192472"/>
    </source>
</evidence>
<protein>
    <recommendedName>
        <fullName evidence="3">Outer membrane protein beta-barrel domain-containing protein</fullName>
    </recommendedName>
</protein>
<proteinExistence type="predicted"/>
<name>A0A1W2G8T7_REIFA</name>
<dbReference type="OrthoDB" id="979407at2"/>
<accession>A0A1W2G8T7</accession>
<keyword evidence="2" id="KW-1185">Reference proteome</keyword>
<evidence type="ECO:0008006" key="3">
    <source>
        <dbReference type="Google" id="ProtNLM"/>
    </source>
</evidence>
<gene>
    <name evidence="1" type="ORF">SAMN04488029_1057</name>
</gene>
<reference evidence="1 2" key="1">
    <citation type="submission" date="2017-04" db="EMBL/GenBank/DDBJ databases">
        <authorList>
            <person name="Afonso C.L."/>
            <person name="Miller P.J."/>
            <person name="Scott M.A."/>
            <person name="Spackman E."/>
            <person name="Goraichik I."/>
            <person name="Dimitrov K.M."/>
            <person name="Suarez D.L."/>
            <person name="Swayne D.E."/>
        </authorList>
    </citation>
    <scope>NUCLEOTIDE SEQUENCE [LARGE SCALE GENOMIC DNA]</scope>
    <source>
        <strain evidence="1 2">DSM 26133</strain>
    </source>
</reference>
<dbReference type="EMBL" id="FWYF01000001">
    <property type="protein sequence ID" value="SMD32706.1"/>
    <property type="molecule type" value="Genomic_DNA"/>
</dbReference>
<organism evidence="1 2">
    <name type="scientific">Reichenbachiella faecimaris</name>
    <dbReference type="NCBI Taxonomy" id="692418"/>
    <lineage>
        <taxon>Bacteria</taxon>
        <taxon>Pseudomonadati</taxon>
        <taxon>Bacteroidota</taxon>
        <taxon>Cytophagia</taxon>
        <taxon>Cytophagales</taxon>
        <taxon>Reichenbachiellaceae</taxon>
        <taxon>Reichenbachiella</taxon>
    </lineage>
</organism>
<sequence length="261" mass="29285">MVKATLFARQIFTLATFIGIVSFAWPQTVHAQEILTKGTYQQVPAAHAENDIDFSSYHKSWRIGIQAGLSYRIAFNPNDMPPQVDNYLNKLKWGINVSVNVAYFLNEGKFGLGAKYSFFGTKNEDDFHLINDQGVSELVTISDRINIHFAGPAFFFRLNSKENLNAFVFHASMGFMSYQNQATLFQDYTITGYTVGVCASASYDIATSDQSAVGIQFTLYSGALQEYTLDDGTTSQKIVLEEHEYEGLIRADLSIGFRFMK</sequence>
<dbReference type="AlphaFoldDB" id="A0A1W2G8T7"/>
<evidence type="ECO:0000313" key="1">
    <source>
        <dbReference type="EMBL" id="SMD32706.1"/>
    </source>
</evidence>
<dbReference type="Proteomes" id="UP000192472">
    <property type="component" value="Unassembled WGS sequence"/>
</dbReference>
<dbReference type="RefSeq" id="WP_084371354.1">
    <property type="nucleotide sequence ID" value="NZ_FWYF01000001.1"/>
</dbReference>